<reference evidence="3" key="1">
    <citation type="submission" date="2020-05" db="EMBL/GenBank/DDBJ databases">
        <authorList>
            <person name="Chiriac C."/>
            <person name="Salcher M."/>
            <person name="Ghai R."/>
            <person name="Kavagutti S V."/>
        </authorList>
    </citation>
    <scope>NUCLEOTIDE SEQUENCE</scope>
</reference>
<keyword evidence="2" id="KW-0233">DNA recombination</keyword>
<dbReference type="PANTHER" id="PTHR30563">
    <property type="entry name" value="DNA RECOMBINATION PROTEIN RMUC"/>
    <property type="match status" value="1"/>
</dbReference>
<name>A0A6J7H4G6_9ZZZZ</name>
<dbReference type="EMBL" id="CAFBMR010000025">
    <property type="protein sequence ID" value="CAB4911633.1"/>
    <property type="molecule type" value="Genomic_DNA"/>
</dbReference>
<keyword evidence="1" id="KW-0175">Coiled coil</keyword>
<proteinExistence type="predicted"/>
<dbReference type="InterPro" id="IPR003798">
    <property type="entry name" value="DNA_recombination_RmuC"/>
</dbReference>
<protein>
    <submittedName>
        <fullName evidence="3">Unannotated protein</fullName>
    </submittedName>
</protein>
<sequence>MSITLVLLVSALLVIALLVLAGLGGWLLGLRRGRAEAQPAEDLLRPVGESLDRIAQRIDQVERSRAADQAGLSATLSEQLRQVAQTADSVRRETGNLHAALGRSEVRGAWGEASLRRMVEAAGMLERVHFTEQDHQSTEAGVIRPDLIIHLDHNRNLVVDSKVPLNSFLKAQDTDDPLERRALLAAHAKEMSGHIDRLSTKQYWRAYEPSPDFVIAYVPSEALLAAALAEDSGLLDRAFAKQVVLATPTTFWTLLRTVDLMWRQEAVAEHAREIATLGRELHDRLVTLTGHLSKLGKSLDGAVGHYNTYVASMEARVFVTARKMNALGVGESPLPEVTQIETAARRPTDEQIADGAAVA</sequence>
<gene>
    <name evidence="3" type="ORF">UFOPK3610_00841</name>
</gene>
<evidence type="ECO:0000256" key="1">
    <source>
        <dbReference type="ARBA" id="ARBA00023054"/>
    </source>
</evidence>
<organism evidence="3">
    <name type="scientific">freshwater metagenome</name>
    <dbReference type="NCBI Taxonomy" id="449393"/>
    <lineage>
        <taxon>unclassified sequences</taxon>
        <taxon>metagenomes</taxon>
        <taxon>ecological metagenomes</taxon>
    </lineage>
</organism>
<dbReference type="AlphaFoldDB" id="A0A6J7H4G6"/>
<dbReference type="GO" id="GO:0006310">
    <property type="term" value="P:DNA recombination"/>
    <property type="evidence" value="ECO:0007669"/>
    <property type="project" value="UniProtKB-KW"/>
</dbReference>
<dbReference type="PANTHER" id="PTHR30563:SF0">
    <property type="entry name" value="DNA RECOMBINATION PROTEIN RMUC"/>
    <property type="match status" value="1"/>
</dbReference>
<accession>A0A6J7H4G6</accession>
<evidence type="ECO:0000256" key="2">
    <source>
        <dbReference type="ARBA" id="ARBA00023172"/>
    </source>
</evidence>
<evidence type="ECO:0000313" key="3">
    <source>
        <dbReference type="EMBL" id="CAB4911633.1"/>
    </source>
</evidence>
<dbReference type="Pfam" id="PF02646">
    <property type="entry name" value="RmuC"/>
    <property type="match status" value="1"/>
</dbReference>